<proteinExistence type="predicted"/>
<dbReference type="KEGG" id="sbd:ATN00_08810"/>
<dbReference type="AlphaFoldDB" id="A0A0S3EY86"/>
<dbReference type="Gene3D" id="1.20.1290.10">
    <property type="entry name" value="AhpD-like"/>
    <property type="match status" value="1"/>
</dbReference>
<dbReference type="Proteomes" id="UP000056968">
    <property type="component" value="Chromosome"/>
</dbReference>
<evidence type="ECO:0000313" key="2">
    <source>
        <dbReference type="EMBL" id="ALR20392.1"/>
    </source>
</evidence>
<sequence length="125" mass="13655">MSDKGESGRAVLAEVMGQAYVDARQASITDFNRPLRTFIDENCFGDVWTRPGLERKTRSLILISTLIALNRPTQVEAHVQSAINNGATVGEIQEVLYQTIAYCGLPAAADGFRVAEAVLRKMGKL</sequence>
<dbReference type="PANTHER" id="PTHR33570">
    <property type="entry name" value="4-CARBOXYMUCONOLACTONE DECARBOXYLASE FAMILY PROTEIN"/>
    <property type="match status" value="1"/>
</dbReference>
<organism evidence="2 3">
    <name type="scientific">Sphingobium baderi</name>
    <dbReference type="NCBI Taxonomy" id="1332080"/>
    <lineage>
        <taxon>Bacteria</taxon>
        <taxon>Pseudomonadati</taxon>
        <taxon>Pseudomonadota</taxon>
        <taxon>Alphaproteobacteria</taxon>
        <taxon>Sphingomonadales</taxon>
        <taxon>Sphingomonadaceae</taxon>
        <taxon>Sphingobium</taxon>
    </lineage>
</organism>
<keyword evidence="3" id="KW-1185">Reference proteome</keyword>
<evidence type="ECO:0000313" key="3">
    <source>
        <dbReference type="Proteomes" id="UP000056968"/>
    </source>
</evidence>
<evidence type="ECO:0000259" key="1">
    <source>
        <dbReference type="Pfam" id="PF02627"/>
    </source>
</evidence>
<name>A0A0S3EY86_9SPHN</name>
<dbReference type="RefSeq" id="WP_062064013.1">
    <property type="nucleotide sequence ID" value="NZ_CP013264.1"/>
</dbReference>
<dbReference type="EMBL" id="CP013264">
    <property type="protein sequence ID" value="ALR20392.1"/>
    <property type="molecule type" value="Genomic_DNA"/>
</dbReference>
<dbReference type="InterPro" id="IPR052512">
    <property type="entry name" value="4CMD/NDH-1_regulator"/>
</dbReference>
<dbReference type="InterPro" id="IPR003779">
    <property type="entry name" value="CMD-like"/>
</dbReference>
<dbReference type="InterPro" id="IPR029032">
    <property type="entry name" value="AhpD-like"/>
</dbReference>
<protein>
    <submittedName>
        <fullName evidence="2">4-carboxymuconolactone decarboxylase</fullName>
    </submittedName>
</protein>
<dbReference type="PANTHER" id="PTHR33570:SF2">
    <property type="entry name" value="CARBOXYMUCONOLACTONE DECARBOXYLASE-LIKE DOMAIN-CONTAINING PROTEIN"/>
    <property type="match status" value="1"/>
</dbReference>
<reference evidence="2 3" key="1">
    <citation type="submission" date="2015-11" db="EMBL/GenBank/DDBJ databases">
        <title>A Two-component Flavoprotein Monooxygenase System MeaXY Responsible for para-Hydroxylation of 2-Methyl-6-ethylaniline and 2,6-Diethylaniline in Sphingobium baderi DE-13.</title>
        <authorList>
            <person name="Cheng M."/>
            <person name="Meng Q."/>
            <person name="Yang Y."/>
            <person name="Chu C."/>
            <person name="Yan X."/>
            <person name="He J."/>
            <person name="Li S."/>
        </authorList>
    </citation>
    <scope>NUCLEOTIDE SEQUENCE [LARGE SCALE GENOMIC DNA]</scope>
    <source>
        <strain evidence="2 3">DE-13</strain>
    </source>
</reference>
<dbReference type="OrthoDB" id="9801400at2"/>
<dbReference type="SUPFAM" id="SSF69118">
    <property type="entry name" value="AhpD-like"/>
    <property type="match status" value="1"/>
</dbReference>
<dbReference type="Pfam" id="PF02627">
    <property type="entry name" value="CMD"/>
    <property type="match status" value="1"/>
</dbReference>
<dbReference type="GO" id="GO:0051920">
    <property type="term" value="F:peroxiredoxin activity"/>
    <property type="evidence" value="ECO:0007669"/>
    <property type="project" value="InterPro"/>
</dbReference>
<feature type="domain" description="Carboxymuconolactone decarboxylase-like" evidence="1">
    <location>
        <begin position="38"/>
        <end position="117"/>
    </location>
</feature>
<gene>
    <name evidence="2" type="ORF">ATN00_08810</name>
</gene>
<accession>A0A0S3EY86</accession>
<dbReference type="STRING" id="1332080.ATN00_08810"/>